<dbReference type="EMBL" id="VUMU01000002">
    <property type="protein sequence ID" value="MST57232.1"/>
    <property type="molecule type" value="Genomic_DNA"/>
</dbReference>
<dbReference type="CDD" id="cd13944">
    <property type="entry name" value="lytB_ispH"/>
    <property type="match status" value="1"/>
</dbReference>
<keyword evidence="5 6" id="KW-0560">Oxidoreductase</keyword>
<feature type="binding site" evidence="5">
    <location>
        <position position="79"/>
    </location>
    <ligand>
        <name>isopentenyl diphosphate</name>
        <dbReference type="ChEBI" id="CHEBI:128769"/>
    </ligand>
</feature>
<dbReference type="PANTHER" id="PTHR30426">
    <property type="entry name" value="4-HYDROXY-3-METHYLBUT-2-ENYL DIPHOSPHATE REDUCTASE"/>
    <property type="match status" value="1"/>
</dbReference>
<name>A0A6L5YHU7_9FIRM</name>
<evidence type="ECO:0000256" key="4">
    <source>
        <dbReference type="ARBA" id="ARBA00023014"/>
    </source>
</evidence>
<feature type="binding site" evidence="5">
    <location>
        <position position="269"/>
    </location>
    <ligand>
        <name>isopentenyl diphosphate</name>
        <dbReference type="ChEBI" id="CHEBI:128769"/>
    </ligand>
</feature>
<comment type="cofactor">
    <cofactor evidence="5">
        <name>[4Fe-4S] cluster</name>
        <dbReference type="ChEBI" id="CHEBI:49883"/>
    </cofactor>
    <text evidence="5">Binds 1 [4Fe-4S] cluster per subunit.</text>
</comment>
<reference evidence="6 7" key="1">
    <citation type="submission" date="2019-08" db="EMBL/GenBank/DDBJ databases">
        <title>In-depth cultivation of the pig gut microbiome towards novel bacterial diversity and tailored functional studies.</title>
        <authorList>
            <person name="Wylensek D."/>
            <person name="Hitch T.C.A."/>
            <person name="Clavel T."/>
        </authorList>
    </citation>
    <scope>NUCLEOTIDE SEQUENCE [LARGE SCALE GENOMIC DNA]</scope>
    <source>
        <strain evidence="6 7">WCA3-601-WT-6H</strain>
    </source>
</reference>
<proteinExistence type="inferred from homology"/>
<evidence type="ECO:0000256" key="1">
    <source>
        <dbReference type="ARBA" id="ARBA00022485"/>
    </source>
</evidence>
<feature type="binding site" evidence="5">
    <location>
        <position position="227"/>
    </location>
    <ligand>
        <name>dimethylallyl diphosphate</name>
        <dbReference type="ChEBI" id="CHEBI:57623"/>
    </ligand>
</feature>
<gene>
    <name evidence="5 6" type="primary">ispH</name>
    <name evidence="6" type="ORF">FYJ59_03055</name>
</gene>
<feature type="binding site" evidence="5">
    <location>
        <position position="226"/>
    </location>
    <ligand>
        <name>dimethylallyl diphosphate</name>
        <dbReference type="ChEBI" id="CHEBI:57623"/>
    </ligand>
</feature>
<dbReference type="PANTHER" id="PTHR30426:SF0">
    <property type="entry name" value="4-HYDROXY-3-METHYLBUT-2-ENYL DIPHOSPHATE REDUCTASE"/>
    <property type="match status" value="1"/>
</dbReference>
<dbReference type="Pfam" id="PF02401">
    <property type="entry name" value="LYTB"/>
    <property type="match status" value="1"/>
</dbReference>
<comment type="catalytic activity">
    <reaction evidence="5">
        <text>dimethylallyl diphosphate + 2 oxidized [2Fe-2S]-[ferredoxin] + H2O = (2E)-4-hydroxy-3-methylbut-2-enyl diphosphate + 2 reduced [2Fe-2S]-[ferredoxin] + 2 H(+)</text>
        <dbReference type="Rhea" id="RHEA:24825"/>
        <dbReference type="Rhea" id="RHEA-COMP:10000"/>
        <dbReference type="Rhea" id="RHEA-COMP:10001"/>
        <dbReference type="ChEBI" id="CHEBI:15377"/>
        <dbReference type="ChEBI" id="CHEBI:15378"/>
        <dbReference type="ChEBI" id="CHEBI:33737"/>
        <dbReference type="ChEBI" id="CHEBI:33738"/>
        <dbReference type="ChEBI" id="CHEBI:57623"/>
        <dbReference type="ChEBI" id="CHEBI:128753"/>
        <dbReference type="EC" id="1.17.7.4"/>
    </reaction>
</comment>
<feature type="binding site" evidence="5">
    <location>
        <position position="129"/>
    </location>
    <ligand>
        <name>dimethylallyl diphosphate</name>
        <dbReference type="ChEBI" id="CHEBI:57623"/>
    </ligand>
</feature>
<feature type="binding site" evidence="5">
    <location>
        <position position="40"/>
    </location>
    <ligand>
        <name>dimethylallyl diphosphate</name>
        <dbReference type="ChEBI" id="CHEBI:57623"/>
    </ligand>
</feature>
<evidence type="ECO:0000256" key="2">
    <source>
        <dbReference type="ARBA" id="ARBA00022723"/>
    </source>
</evidence>
<dbReference type="RefSeq" id="WP_154495206.1">
    <property type="nucleotide sequence ID" value="NZ_VUMU01000002.1"/>
</dbReference>
<keyword evidence="2 5" id="KW-0479">Metal-binding</keyword>
<dbReference type="GO" id="GO:0046872">
    <property type="term" value="F:metal ion binding"/>
    <property type="evidence" value="ECO:0007669"/>
    <property type="project" value="UniProtKB-KW"/>
</dbReference>
<dbReference type="Gene3D" id="3.40.1010.20">
    <property type="entry name" value="4-hydroxy-3-methylbut-2-enyl diphosphate reductase, catalytic domain"/>
    <property type="match status" value="2"/>
</dbReference>
<feature type="binding site" evidence="5">
    <location>
        <position position="269"/>
    </location>
    <ligand>
        <name>dimethylallyl diphosphate</name>
        <dbReference type="ChEBI" id="CHEBI:57623"/>
    </ligand>
</feature>
<comment type="function">
    <text evidence="5">Catalyzes the conversion of 1-hydroxy-2-methyl-2-(E)-butenyl 4-diphosphate (HMBPP) into a mixture of isopentenyl diphosphate (IPP) and dimethylallyl diphosphate (DMAPP). Acts in the terminal step of the DOXP/MEP pathway for isoprenoid precursor biosynthesis.</text>
</comment>
<evidence type="ECO:0000313" key="6">
    <source>
        <dbReference type="EMBL" id="MST57232.1"/>
    </source>
</evidence>
<dbReference type="InterPro" id="IPR003451">
    <property type="entry name" value="LytB/IspH"/>
</dbReference>
<feature type="binding site" evidence="5">
    <location>
        <position position="227"/>
    </location>
    <ligand>
        <name>(2E)-4-hydroxy-3-methylbut-2-enyl diphosphate</name>
        <dbReference type="ChEBI" id="CHEBI:128753"/>
    </ligand>
</feature>
<feature type="binding site" evidence="5">
    <location>
        <position position="226"/>
    </location>
    <ligand>
        <name>isopentenyl diphosphate</name>
        <dbReference type="ChEBI" id="CHEBI:128769"/>
    </ligand>
</feature>
<feature type="binding site" evidence="5">
    <location>
        <position position="225"/>
    </location>
    <ligand>
        <name>isopentenyl diphosphate</name>
        <dbReference type="ChEBI" id="CHEBI:128769"/>
    </ligand>
</feature>
<feature type="binding site" evidence="5">
    <location>
        <position position="269"/>
    </location>
    <ligand>
        <name>(2E)-4-hydroxy-3-methylbut-2-enyl diphosphate</name>
        <dbReference type="ChEBI" id="CHEBI:128753"/>
    </ligand>
</feature>
<dbReference type="GO" id="GO:0019288">
    <property type="term" value="P:isopentenyl diphosphate biosynthetic process, methylerythritol 4-phosphate pathway"/>
    <property type="evidence" value="ECO:0007669"/>
    <property type="project" value="UniProtKB-UniRule"/>
</dbReference>
<comment type="pathway">
    <text evidence="5">Isoprenoid biosynthesis; isopentenyl diphosphate biosynthesis via DXP pathway; isopentenyl diphosphate from 1-deoxy-D-xylulose 5-phosphate: step 6/6.</text>
</comment>
<keyword evidence="1 5" id="KW-0004">4Fe-4S</keyword>
<dbReference type="GO" id="GO:0050992">
    <property type="term" value="P:dimethylallyl diphosphate biosynthetic process"/>
    <property type="evidence" value="ECO:0007669"/>
    <property type="project" value="UniProtKB-UniRule"/>
</dbReference>
<evidence type="ECO:0000256" key="3">
    <source>
        <dbReference type="ARBA" id="ARBA00023004"/>
    </source>
</evidence>
<dbReference type="GO" id="GO:0051539">
    <property type="term" value="F:4 iron, 4 sulfur cluster binding"/>
    <property type="evidence" value="ECO:0007669"/>
    <property type="project" value="UniProtKB-UniRule"/>
</dbReference>
<feature type="binding site" evidence="5">
    <location>
        <position position="197"/>
    </location>
    <ligand>
        <name>[4Fe-4S] cluster</name>
        <dbReference type="ChEBI" id="CHEBI:49883"/>
    </ligand>
</feature>
<feature type="binding site" evidence="5">
    <location>
        <position position="40"/>
    </location>
    <ligand>
        <name>(2E)-4-hydroxy-3-methylbut-2-enyl diphosphate</name>
        <dbReference type="ChEBI" id="CHEBI:128753"/>
    </ligand>
</feature>
<feature type="binding site" evidence="5">
    <location>
        <position position="101"/>
    </location>
    <ligand>
        <name>[4Fe-4S] cluster</name>
        <dbReference type="ChEBI" id="CHEBI:49883"/>
    </ligand>
</feature>
<dbReference type="Proteomes" id="UP000476055">
    <property type="component" value="Unassembled WGS sequence"/>
</dbReference>
<comment type="pathway">
    <text evidence="5">Isoprenoid biosynthesis; dimethylallyl diphosphate biosynthesis; dimethylallyl diphosphate from (2E)-4-hydroxy-3-methylbutenyl diphosphate: step 1/1.</text>
</comment>
<keyword evidence="5" id="KW-0414">Isoprene biosynthesis</keyword>
<feature type="binding site" evidence="5">
    <location>
        <position position="40"/>
    </location>
    <ligand>
        <name>isopentenyl diphosphate</name>
        <dbReference type="ChEBI" id="CHEBI:128769"/>
    </ligand>
</feature>
<feature type="binding site" evidence="5">
    <location>
        <position position="79"/>
    </location>
    <ligand>
        <name>dimethylallyl diphosphate</name>
        <dbReference type="ChEBI" id="CHEBI:57623"/>
    </ligand>
</feature>
<evidence type="ECO:0000256" key="5">
    <source>
        <dbReference type="HAMAP-Rule" id="MF_00191"/>
    </source>
</evidence>
<dbReference type="NCBIfam" id="NF002187">
    <property type="entry name" value="PRK01045.1-1"/>
    <property type="match status" value="1"/>
</dbReference>
<feature type="active site" description="Proton donor" evidence="5">
    <location>
        <position position="131"/>
    </location>
</feature>
<accession>A0A6L5YHU7</accession>
<keyword evidence="7" id="KW-1185">Reference proteome</keyword>
<dbReference type="HAMAP" id="MF_00191">
    <property type="entry name" value="IspH"/>
    <property type="match status" value="1"/>
</dbReference>
<keyword evidence="3 5" id="KW-0408">Iron</keyword>
<comment type="caution">
    <text evidence="6">The sequence shown here is derived from an EMBL/GenBank/DDBJ whole genome shotgun (WGS) entry which is preliminary data.</text>
</comment>
<feature type="binding site" evidence="5">
    <location>
        <position position="169"/>
    </location>
    <ligand>
        <name>(2E)-4-hydroxy-3-methylbut-2-enyl diphosphate</name>
        <dbReference type="ChEBI" id="CHEBI:128753"/>
    </ligand>
</feature>
<evidence type="ECO:0000313" key="7">
    <source>
        <dbReference type="Proteomes" id="UP000476055"/>
    </source>
</evidence>
<feature type="binding site" evidence="5">
    <location>
        <position position="226"/>
    </location>
    <ligand>
        <name>(2E)-4-hydroxy-3-methylbut-2-enyl diphosphate</name>
        <dbReference type="ChEBI" id="CHEBI:128753"/>
    </ligand>
</feature>
<dbReference type="NCBIfam" id="TIGR00216">
    <property type="entry name" value="ispH_lytB"/>
    <property type="match status" value="1"/>
</dbReference>
<keyword evidence="4 5" id="KW-0411">Iron-sulfur</keyword>
<dbReference type="GO" id="GO:0051745">
    <property type="term" value="F:4-hydroxy-3-methylbut-2-enyl diphosphate reductase activity"/>
    <property type="evidence" value="ECO:0007669"/>
    <property type="project" value="UniProtKB-UniRule"/>
</dbReference>
<feature type="binding site" evidence="5">
    <location>
        <position position="129"/>
    </location>
    <ligand>
        <name>isopentenyl diphosphate</name>
        <dbReference type="ChEBI" id="CHEBI:128769"/>
    </ligand>
</feature>
<dbReference type="AlphaFoldDB" id="A0A6L5YHU7"/>
<dbReference type="Gene3D" id="3.40.50.11270">
    <property type="match status" value="1"/>
</dbReference>
<dbReference type="UniPathway" id="UPA00059">
    <property type="reaction ID" value="UER00105"/>
</dbReference>
<feature type="binding site" evidence="5">
    <location>
        <position position="129"/>
    </location>
    <ligand>
        <name>(2E)-4-hydroxy-3-methylbut-2-enyl diphosphate</name>
        <dbReference type="ChEBI" id="CHEBI:128753"/>
    </ligand>
</feature>
<dbReference type="GO" id="GO:0016114">
    <property type="term" value="P:terpenoid biosynthetic process"/>
    <property type="evidence" value="ECO:0007669"/>
    <property type="project" value="UniProtKB-UniRule"/>
</dbReference>
<feature type="binding site" evidence="5">
    <location>
        <position position="227"/>
    </location>
    <ligand>
        <name>isopentenyl diphosphate</name>
        <dbReference type="ChEBI" id="CHEBI:128769"/>
    </ligand>
</feature>
<feature type="binding site" evidence="5">
    <location>
        <position position="225"/>
    </location>
    <ligand>
        <name>dimethylallyl diphosphate</name>
        <dbReference type="ChEBI" id="CHEBI:57623"/>
    </ligand>
</feature>
<comment type="catalytic activity">
    <reaction evidence="5">
        <text>isopentenyl diphosphate + 2 oxidized [2Fe-2S]-[ferredoxin] + H2O = (2E)-4-hydroxy-3-methylbut-2-enyl diphosphate + 2 reduced [2Fe-2S]-[ferredoxin] + 2 H(+)</text>
        <dbReference type="Rhea" id="RHEA:24488"/>
        <dbReference type="Rhea" id="RHEA-COMP:10000"/>
        <dbReference type="Rhea" id="RHEA-COMP:10001"/>
        <dbReference type="ChEBI" id="CHEBI:15377"/>
        <dbReference type="ChEBI" id="CHEBI:15378"/>
        <dbReference type="ChEBI" id="CHEBI:33737"/>
        <dbReference type="ChEBI" id="CHEBI:33738"/>
        <dbReference type="ChEBI" id="CHEBI:128753"/>
        <dbReference type="ChEBI" id="CHEBI:128769"/>
        <dbReference type="EC" id="1.17.7.4"/>
    </reaction>
</comment>
<organism evidence="6 7">
    <name type="scientific">Waltera intestinalis</name>
    <dbReference type="NCBI Taxonomy" id="2606635"/>
    <lineage>
        <taxon>Bacteria</taxon>
        <taxon>Bacillati</taxon>
        <taxon>Bacillota</taxon>
        <taxon>Clostridia</taxon>
        <taxon>Lachnospirales</taxon>
        <taxon>Lachnospiraceae</taxon>
        <taxon>Waltera</taxon>
    </lineage>
</organism>
<sequence length="286" mass="32137">MEVRLADCAGFCFGVKRAVDTVYEQLKNGKTIYTYGPIVHNEEVVKELSEKGVRVLENKEDLKQLKAGENIPTVIIRAHGVAKEIYDIMEANGLECIDATCPFVKKIHRIVELKSNEGYHVIVVGDPKHPEVEGIVGWCPGPVTVLETPEQAENFVKTEGEKLCIVSQTTYNYNKFQYIVEIFEKKGYNDSVVNTICNATEERQRSAKTIAADADVMIVIGGKHSSNSRKLYEICQRECEHTYFIQTLDDLHLDLPKAVRLVGITAGASTPNKLIEEVQNYVRINF</sequence>
<feature type="binding site" evidence="5">
    <location>
        <position position="79"/>
    </location>
    <ligand>
        <name>(2E)-4-hydroxy-3-methylbut-2-enyl diphosphate</name>
        <dbReference type="ChEBI" id="CHEBI:128753"/>
    </ligand>
</feature>
<feature type="binding site" evidence="5">
    <location>
        <position position="12"/>
    </location>
    <ligand>
        <name>[4Fe-4S] cluster</name>
        <dbReference type="ChEBI" id="CHEBI:49883"/>
    </ligand>
</feature>
<comment type="similarity">
    <text evidence="5">Belongs to the IspH family.</text>
</comment>
<dbReference type="UniPathway" id="UPA00056">
    <property type="reaction ID" value="UER00097"/>
</dbReference>
<dbReference type="EC" id="1.17.7.4" evidence="5"/>
<feature type="binding site" evidence="5">
    <location>
        <position position="225"/>
    </location>
    <ligand>
        <name>(2E)-4-hydroxy-3-methylbut-2-enyl diphosphate</name>
        <dbReference type="ChEBI" id="CHEBI:128753"/>
    </ligand>
</feature>
<protein>
    <recommendedName>
        <fullName evidence="5">4-hydroxy-3-methylbut-2-enyl diphosphate reductase</fullName>
        <shortName evidence="5">HMBPP reductase</shortName>
        <ecNumber evidence="5">1.17.7.4</ecNumber>
    </recommendedName>
</protein>